<sequence length="783" mass="86819">MSISRNRGDIRILLLGEGNVGKTTLILSFVTEEFSSQVPAQAEEITIPAEITPERVPSQLVDFSSRAQSKSQLQNEIRRANVICIVCALDDPFSFQQISGYWLPLLRKYQNDRETLTPVVVIGNKLDMVEDTKIELQSLIDEFSEIDSCIECSAKTSENLTEAFWFAQKAVLYPIGPLLRDKNELTVECKRALTRIHRLCDTDNDGHLSDKELEAFQEYCFSSPLTSQSLHDVKKLIRDSCHGGVTLSGVTVTGFLHLHLKFIERGRHETLWTILRKFVPTGCSSEISLGAQRFLKCLFNKFDADQDNCLRPSELENLLKTCPADNLNDSIADLGVSVETNNAGWLTKQGFMAHWVMMAYFEPKKALEYLAYLGFTYQPSHLLLDTYDNLRQLDKAGIRGMFSDSSNTAGKGPQTIGSIAQRSAEALLRGIKVLPDRRQDVIRRCTNRTVFFCRVYGARKVGKTCLCQGLLSRSLKGTDGNGIGGCAQRTSSLVAAYGIPVYNQPRSLIMREIGESEGTHMSAAEALLADVACLMYDTTDPDSFKYVADIYLNYYRGTRVPCIFVAGKSDQVSVPQNYDMDPFDFTAKYGLPDPELFTSLEVPLRTSDITPHGSYHKTRTTHLAIGAGRFAQGREQASPLPALHFANHAPLKAAQNRLGRRSVSSRRSGSAQRPQNGAGDGVISTRVIGCTSSGAKDDNVIQESSDFSSGHQTPTRRSGRVSVDESMLNSICPIYIKLSTMANFPHLKGLQVARTDYAWKMGFAATVLAGFGFVVFRMTRGHF</sequence>
<evidence type="ECO:0000256" key="12">
    <source>
        <dbReference type="ARBA" id="ARBA00023134"/>
    </source>
</evidence>
<dbReference type="Gene3D" id="3.40.50.300">
    <property type="entry name" value="P-loop containing nucleotide triphosphate hydrolases"/>
    <property type="match status" value="2"/>
</dbReference>
<evidence type="ECO:0000256" key="8">
    <source>
        <dbReference type="ARBA" id="ARBA00022801"/>
    </source>
</evidence>
<comment type="similarity">
    <text evidence="2">Belongs to the mitochondrial Rho GTPase family.</text>
</comment>
<evidence type="ECO:0000256" key="7">
    <source>
        <dbReference type="ARBA" id="ARBA00022787"/>
    </source>
</evidence>
<dbReference type="InterPro" id="IPR018247">
    <property type="entry name" value="EF_Hand_1_Ca_BS"/>
</dbReference>
<dbReference type="InterPro" id="IPR013567">
    <property type="entry name" value="EF_hand_assoc_2"/>
</dbReference>
<evidence type="ECO:0000256" key="2">
    <source>
        <dbReference type="ARBA" id="ARBA00007981"/>
    </source>
</evidence>
<keyword evidence="8" id="KW-0378">Hydrolase</keyword>
<evidence type="ECO:0000256" key="1">
    <source>
        <dbReference type="ARBA" id="ARBA00004200"/>
    </source>
</evidence>
<dbReference type="PROSITE" id="PS51423">
    <property type="entry name" value="MIRO"/>
    <property type="match status" value="1"/>
</dbReference>
<dbReference type="InterPro" id="IPR002048">
    <property type="entry name" value="EF_hand_dom"/>
</dbReference>
<keyword evidence="13 15" id="KW-0472">Membrane</keyword>
<feature type="region of interest" description="Disordered" evidence="14">
    <location>
        <begin position="699"/>
        <end position="721"/>
    </location>
</feature>
<dbReference type="InterPro" id="IPR003578">
    <property type="entry name" value="Small_GTPase_Rho"/>
</dbReference>
<dbReference type="PROSITE" id="PS00018">
    <property type="entry name" value="EF_HAND_1"/>
    <property type="match status" value="1"/>
</dbReference>
<proteinExistence type="inferred from homology"/>
<evidence type="ECO:0000256" key="4">
    <source>
        <dbReference type="ARBA" id="ARBA00022723"/>
    </source>
</evidence>
<accession>A0ABD2Q8Z2</accession>
<keyword evidence="6" id="KW-0547">Nucleotide-binding</keyword>
<comment type="caution">
    <text evidence="18">The sequence shown here is derived from an EMBL/GenBank/DDBJ whole genome shotgun (WGS) entry which is preliminary data.</text>
</comment>
<dbReference type="PROSITE" id="PS50222">
    <property type="entry name" value="EF_HAND_2"/>
    <property type="match status" value="1"/>
</dbReference>
<dbReference type="SUPFAM" id="SSF47473">
    <property type="entry name" value="EF-hand"/>
    <property type="match status" value="1"/>
</dbReference>
<dbReference type="SMART" id="SM00174">
    <property type="entry name" value="RHO"/>
    <property type="match status" value="1"/>
</dbReference>
<evidence type="ECO:0000256" key="5">
    <source>
        <dbReference type="ARBA" id="ARBA00022737"/>
    </source>
</evidence>
<keyword evidence="5" id="KW-0677">Repeat</keyword>
<dbReference type="SMART" id="SM00173">
    <property type="entry name" value="RAS"/>
    <property type="match status" value="1"/>
</dbReference>
<keyword evidence="19" id="KW-1185">Reference proteome</keyword>
<dbReference type="Proteomes" id="UP001626550">
    <property type="component" value="Unassembled WGS sequence"/>
</dbReference>
<evidence type="ECO:0000256" key="3">
    <source>
        <dbReference type="ARBA" id="ARBA00022692"/>
    </source>
</evidence>
<evidence type="ECO:0000313" key="18">
    <source>
        <dbReference type="EMBL" id="KAL3316036.1"/>
    </source>
</evidence>
<reference evidence="18 19" key="1">
    <citation type="submission" date="2024-11" db="EMBL/GenBank/DDBJ databases">
        <title>Adaptive evolution of stress response genes in parasites aligns with host niche diversity.</title>
        <authorList>
            <person name="Hahn C."/>
            <person name="Resl P."/>
        </authorList>
    </citation>
    <scope>NUCLEOTIDE SEQUENCE [LARGE SCALE GENOMIC DNA]</scope>
    <source>
        <strain evidence="18">EGGRZ-B1_66</strain>
        <tissue evidence="18">Body</tissue>
    </source>
</reference>
<keyword evidence="7" id="KW-1000">Mitochondrion outer membrane</keyword>
<feature type="transmembrane region" description="Helical" evidence="15">
    <location>
        <begin position="757"/>
        <end position="776"/>
    </location>
</feature>
<protein>
    <submittedName>
        <fullName evidence="18">Mitochondrial Rho GTPase 2</fullName>
    </submittedName>
</protein>
<dbReference type="GO" id="GO:0005525">
    <property type="term" value="F:GTP binding"/>
    <property type="evidence" value="ECO:0007669"/>
    <property type="project" value="UniProtKB-KW"/>
</dbReference>
<feature type="compositionally biased region" description="Polar residues" evidence="14">
    <location>
        <begin position="701"/>
        <end position="716"/>
    </location>
</feature>
<evidence type="ECO:0000259" key="16">
    <source>
        <dbReference type="PROSITE" id="PS50222"/>
    </source>
</evidence>
<dbReference type="Pfam" id="PF00071">
    <property type="entry name" value="Ras"/>
    <property type="match status" value="1"/>
</dbReference>
<keyword evidence="3 15" id="KW-0812">Transmembrane</keyword>
<dbReference type="FunFam" id="3.40.50.300:FF:000170">
    <property type="entry name" value="Mitochondrial Rho GTPase"/>
    <property type="match status" value="1"/>
</dbReference>
<keyword evidence="4" id="KW-0479">Metal-binding</keyword>
<keyword evidence="10 15" id="KW-1133">Transmembrane helix</keyword>
<dbReference type="InterPro" id="IPR011992">
    <property type="entry name" value="EF-hand-dom_pair"/>
</dbReference>
<dbReference type="EMBL" id="JBJKFK010000615">
    <property type="protein sequence ID" value="KAL3316036.1"/>
    <property type="molecule type" value="Genomic_DNA"/>
</dbReference>
<evidence type="ECO:0000256" key="14">
    <source>
        <dbReference type="SAM" id="MobiDB-lite"/>
    </source>
</evidence>
<dbReference type="SMART" id="SM00175">
    <property type="entry name" value="RAB"/>
    <property type="match status" value="1"/>
</dbReference>
<feature type="domain" description="Miro" evidence="17">
    <location>
        <begin position="7"/>
        <end position="173"/>
    </location>
</feature>
<evidence type="ECO:0000256" key="11">
    <source>
        <dbReference type="ARBA" id="ARBA00023128"/>
    </source>
</evidence>
<dbReference type="InterPro" id="IPR001806">
    <property type="entry name" value="Small_GTPase"/>
</dbReference>
<evidence type="ECO:0000256" key="15">
    <source>
        <dbReference type="SAM" id="Phobius"/>
    </source>
</evidence>
<dbReference type="GO" id="GO:0046872">
    <property type="term" value="F:metal ion binding"/>
    <property type="evidence" value="ECO:0007669"/>
    <property type="project" value="UniProtKB-KW"/>
</dbReference>
<evidence type="ECO:0000259" key="17">
    <source>
        <dbReference type="PROSITE" id="PS51423"/>
    </source>
</evidence>
<dbReference type="InterPro" id="IPR020860">
    <property type="entry name" value="MIRO_dom"/>
</dbReference>
<evidence type="ECO:0000313" key="19">
    <source>
        <dbReference type="Proteomes" id="UP001626550"/>
    </source>
</evidence>
<dbReference type="PANTHER" id="PTHR24072">
    <property type="entry name" value="RHO FAMILY GTPASE"/>
    <property type="match status" value="1"/>
</dbReference>
<feature type="domain" description="EF-hand" evidence="16">
    <location>
        <begin position="290"/>
        <end position="325"/>
    </location>
</feature>
<dbReference type="GO" id="GO:0016787">
    <property type="term" value="F:hydrolase activity"/>
    <property type="evidence" value="ECO:0007669"/>
    <property type="project" value="UniProtKB-KW"/>
</dbReference>
<feature type="region of interest" description="Disordered" evidence="14">
    <location>
        <begin position="654"/>
        <end position="683"/>
    </location>
</feature>
<organism evidence="18 19">
    <name type="scientific">Cichlidogyrus casuarinus</name>
    <dbReference type="NCBI Taxonomy" id="1844966"/>
    <lineage>
        <taxon>Eukaryota</taxon>
        <taxon>Metazoa</taxon>
        <taxon>Spiralia</taxon>
        <taxon>Lophotrochozoa</taxon>
        <taxon>Platyhelminthes</taxon>
        <taxon>Monogenea</taxon>
        <taxon>Monopisthocotylea</taxon>
        <taxon>Dactylogyridea</taxon>
        <taxon>Ancyrocephalidae</taxon>
        <taxon>Cichlidogyrus</taxon>
    </lineage>
</organism>
<dbReference type="GO" id="GO:0005741">
    <property type="term" value="C:mitochondrial outer membrane"/>
    <property type="evidence" value="ECO:0007669"/>
    <property type="project" value="UniProtKB-SubCell"/>
</dbReference>
<name>A0ABD2Q8Z2_9PLAT</name>
<evidence type="ECO:0000256" key="10">
    <source>
        <dbReference type="ARBA" id="ARBA00022989"/>
    </source>
</evidence>
<evidence type="ECO:0000256" key="13">
    <source>
        <dbReference type="ARBA" id="ARBA00023136"/>
    </source>
</evidence>
<evidence type="ECO:0000256" key="6">
    <source>
        <dbReference type="ARBA" id="ARBA00022741"/>
    </source>
</evidence>
<dbReference type="PRINTS" id="PR00449">
    <property type="entry name" value="RASTRNSFRMNG"/>
</dbReference>
<dbReference type="InterPro" id="IPR013566">
    <property type="entry name" value="EF_hand_assoc_1"/>
</dbReference>
<dbReference type="Pfam" id="PF08355">
    <property type="entry name" value="EF_assoc_1"/>
    <property type="match status" value="1"/>
</dbReference>
<keyword evidence="11" id="KW-0496">Mitochondrion</keyword>
<dbReference type="SUPFAM" id="SSF52540">
    <property type="entry name" value="P-loop containing nucleoside triphosphate hydrolases"/>
    <property type="match status" value="2"/>
</dbReference>
<dbReference type="PROSITE" id="PS51419">
    <property type="entry name" value="RAB"/>
    <property type="match status" value="1"/>
</dbReference>
<dbReference type="InterPro" id="IPR027417">
    <property type="entry name" value="P-loop_NTPase"/>
</dbReference>
<dbReference type="Gene3D" id="1.10.238.10">
    <property type="entry name" value="EF-hand"/>
    <property type="match status" value="2"/>
</dbReference>
<dbReference type="AlphaFoldDB" id="A0ABD2Q8Z2"/>
<keyword evidence="12" id="KW-0342">GTP-binding</keyword>
<keyword evidence="9" id="KW-0106">Calcium</keyword>
<comment type="subcellular location">
    <subcellularLocation>
        <location evidence="1">Mitochondrion outer membrane</location>
        <topology evidence="1">Single-pass type IV membrane protein</topology>
    </subcellularLocation>
</comment>
<gene>
    <name evidence="18" type="primary">RHOT2</name>
    <name evidence="18" type="ORF">Ciccas_005323</name>
</gene>
<evidence type="ECO:0000256" key="9">
    <source>
        <dbReference type="ARBA" id="ARBA00022837"/>
    </source>
</evidence>
<dbReference type="Pfam" id="PF08356">
    <property type="entry name" value="EF_assoc_2"/>
    <property type="match status" value="1"/>
</dbReference>
<dbReference type="FunFam" id="1.10.238.10:FF:000011">
    <property type="entry name" value="Mitochondrial Rho GTPase"/>
    <property type="match status" value="1"/>
</dbReference>